<dbReference type="PANTHER" id="PTHR31635:SF196">
    <property type="entry name" value="REVERSE TRANSCRIPTASE DOMAIN-CONTAINING PROTEIN-RELATED"/>
    <property type="match status" value="1"/>
</dbReference>
<accession>A0A6L2K4H9</accession>
<dbReference type="Pfam" id="PF00078">
    <property type="entry name" value="RVT_1"/>
    <property type="match status" value="1"/>
</dbReference>
<feature type="domain" description="Reverse transcriptase" evidence="2">
    <location>
        <begin position="958"/>
        <end position="1062"/>
    </location>
</feature>
<organism evidence="4">
    <name type="scientific">Tanacetum cinerariifolium</name>
    <name type="common">Dalmatian daisy</name>
    <name type="synonym">Chrysanthemum cinerariifolium</name>
    <dbReference type="NCBI Taxonomy" id="118510"/>
    <lineage>
        <taxon>Eukaryota</taxon>
        <taxon>Viridiplantae</taxon>
        <taxon>Streptophyta</taxon>
        <taxon>Embryophyta</taxon>
        <taxon>Tracheophyta</taxon>
        <taxon>Spermatophyta</taxon>
        <taxon>Magnoliopsida</taxon>
        <taxon>eudicotyledons</taxon>
        <taxon>Gunneridae</taxon>
        <taxon>Pentapetalae</taxon>
        <taxon>asterids</taxon>
        <taxon>campanulids</taxon>
        <taxon>Asterales</taxon>
        <taxon>Asteraceae</taxon>
        <taxon>Asteroideae</taxon>
        <taxon>Anthemideae</taxon>
        <taxon>Anthemidinae</taxon>
        <taxon>Tanacetum</taxon>
    </lineage>
</organism>
<dbReference type="Pfam" id="PF13976">
    <property type="entry name" value="gag_pre-integrs"/>
    <property type="match status" value="1"/>
</dbReference>
<dbReference type="PANTHER" id="PTHR31635">
    <property type="entry name" value="REVERSE TRANSCRIPTASE DOMAIN-CONTAINING PROTEIN-RELATED"/>
    <property type="match status" value="1"/>
</dbReference>
<dbReference type="AlphaFoldDB" id="A0A6L2K4H9"/>
<sequence>MRTKPGVDTLSCDDLYNNLRVFEYDVKGSTGSSSCTQNVASVSSGNTSSTNEVNTAYGVYTSSGHNSQRGGSFSYTDELMYSFFVNQSSGPKLDHEDLEKLDENTGHKARDNGRRPAKQDEPKAMVTIDGEGVNWIGHVEDDTEDYALMAFNSSNSGSDTKVTSCSKECENTYAKLKKLYDEQREQIAIDSIEIQVYTLALKKMSAKDKSGLGYKTQIHEGVLSYENEVLESVFESRPSDIEDSPVNDRFTKVKGMHAVPPPMTRIYMPPKSDFRLDESKFIYDPKQSKNGKSDTKNSDLAYCDSNSSVETLESVPNPIESKPKAVSEPRVWSDAPIIEEYELDCDDECVSKSAVEQEISNCAFINNVKHVKSLRQTVKDQDTCSQNPKVDKRDWTGLKSKRQGLGYGYTRKASFVCGSFSHLIRDCDFHEKRIAKQVELNKRKNKPSSTTSTVRKVNTARQMVNDIRLRDNLFKSHAPIRRPFNRTTAPKANFTNHKINNAKNKTVSTVGGNRETAVKASAEYQDFNGGPIAFGGSKGQITGKGKIKTRKLDFNDVYFVKELQHFNLFFVSQMCDKKNKVLFTDTECLVLSPDFKLSDENQVLLKVSRQHNMYSFNLENIVPSGGLACLIAKATVDKSNKWHMRLGHVNFKNLNKLVKGNLPVTLENKANKTAASKEANNSVGAARASSTNHVNTVSTPVNTASTPIPSLEDIYAVPNDGIFTSVSYDAEGAVADFTNLESSVNVSPIPQSRIYFIHPTTQILGDPNLKVQKKSKVNKILGAHALEELLQFKTQQVWILVDLPFGKKVIGTKWVYRNKKDERGEDKKAKTGLNIEEGNFNKLDDLVGKGADYDVNKRRSTDKIKVLNAEVKGVSVAGETLSTATLAVSNEAKMDMRKFFKCWFHHHTTNGRQFIMSNRHQELASPKANGFWGGLLGIMNFYNLVLLIHLNAALGDYIMGDIVSDVQSAFVANHQILDGPFMLNELFQWRKKKKKQTMLFKVDFENAYDSVRWDYLDDILRKFGFGDKWRGWIRNCLLSSKGSVIVNSSPTNEFQFYRGLKQEIAEDFDTLLELSSCIYLDDRARGS</sequence>
<dbReference type="InterPro" id="IPR000477">
    <property type="entry name" value="RT_dom"/>
</dbReference>
<evidence type="ECO:0000259" key="2">
    <source>
        <dbReference type="Pfam" id="PF00078"/>
    </source>
</evidence>
<dbReference type="EMBL" id="BKCJ010001615">
    <property type="protein sequence ID" value="GEU42774.1"/>
    <property type="molecule type" value="Genomic_DNA"/>
</dbReference>
<evidence type="ECO:0000259" key="3">
    <source>
        <dbReference type="Pfam" id="PF13976"/>
    </source>
</evidence>
<reference evidence="4" key="1">
    <citation type="journal article" date="2019" name="Sci. Rep.">
        <title>Draft genome of Tanacetum cinerariifolium, the natural source of mosquito coil.</title>
        <authorList>
            <person name="Yamashiro T."/>
            <person name="Shiraishi A."/>
            <person name="Satake H."/>
            <person name="Nakayama K."/>
        </authorList>
    </citation>
    <scope>NUCLEOTIDE SEQUENCE</scope>
</reference>
<dbReference type="InterPro" id="IPR025724">
    <property type="entry name" value="GAG-pre-integrase_dom"/>
</dbReference>
<evidence type="ECO:0000313" key="4">
    <source>
        <dbReference type="EMBL" id="GEU42774.1"/>
    </source>
</evidence>
<protein>
    <submittedName>
        <fullName evidence="4">Ribonuclease H-like domain-containing protein</fullName>
    </submittedName>
</protein>
<gene>
    <name evidence="4" type="ORF">Tci_014752</name>
</gene>
<feature type="domain" description="GAG-pre-integrase" evidence="3">
    <location>
        <begin position="612"/>
        <end position="662"/>
    </location>
</feature>
<comment type="caution">
    <text evidence="4">The sequence shown here is derived from an EMBL/GenBank/DDBJ whole genome shotgun (WGS) entry which is preliminary data.</text>
</comment>
<name>A0A6L2K4H9_TANCI</name>
<evidence type="ECO:0000256" key="1">
    <source>
        <dbReference type="SAM" id="MobiDB-lite"/>
    </source>
</evidence>
<proteinExistence type="predicted"/>
<feature type="region of interest" description="Disordered" evidence="1">
    <location>
        <begin position="673"/>
        <end position="701"/>
    </location>
</feature>
<feature type="region of interest" description="Disordered" evidence="1">
    <location>
        <begin position="103"/>
        <end position="122"/>
    </location>
</feature>